<dbReference type="GO" id="GO:0005737">
    <property type="term" value="C:cytoplasm"/>
    <property type="evidence" value="ECO:0007669"/>
    <property type="project" value="UniProtKB-SubCell"/>
</dbReference>
<evidence type="ECO:0000256" key="1">
    <source>
        <dbReference type="ARBA" id="ARBA00001974"/>
    </source>
</evidence>
<dbReference type="UniPathway" id="UPA00253">
    <property type="reaction ID" value="UER00326"/>
</dbReference>
<dbReference type="PANTHER" id="PTHR42716">
    <property type="entry name" value="L-ASPARTATE OXIDASE"/>
    <property type="match status" value="1"/>
</dbReference>
<dbReference type="Gene3D" id="1.20.58.100">
    <property type="entry name" value="Fumarate reductase/succinate dehydrogenase flavoprotein-like, C-terminal domain"/>
    <property type="match status" value="1"/>
</dbReference>
<dbReference type="InterPro" id="IPR027477">
    <property type="entry name" value="Succ_DH/fumarate_Rdtase_cat_sf"/>
</dbReference>
<comment type="caution">
    <text evidence="15">The sequence shown here is derived from an EMBL/GenBank/DDBJ whole genome shotgun (WGS) entry which is preliminary data.</text>
</comment>
<feature type="domain" description="FAD-dependent oxidoreductase 2 FAD-binding" evidence="13">
    <location>
        <begin position="4"/>
        <end position="393"/>
    </location>
</feature>
<dbReference type="AlphaFoldDB" id="A0A8J6NHM9"/>
<proteinExistence type="inferred from homology"/>
<evidence type="ECO:0000256" key="2">
    <source>
        <dbReference type="ARBA" id="ARBA00004950"/>
    </source>
</evidence>
<keyword evidence="8 12" id="KW-0274">FAD</keyword>
<dbReference type="SUPFAM" id="SSF56425">
    <property type="entry name" value="Succinate dehydrogenase/fumarate reductase flavoprotein, catalytic domain"/>
    <property type="match status" value="1"/>
</dbReference>
<dbReference type="SUPFAM" id="SSF51905">
    <property type="entry name" value="FAD/NAD(P)-binding domain"/>
    <property type="match status" value="1"/>
</dbReference>
<comment type="cofactor">
    <cofactor evidence="1 12">
        <name>FAD</name>
        <dbReference type="ChEBI" id="CHEBI:57692"/>
    </cofactor>
</comment>
<keyword evidence="6 12" id="KW-0285">Flavoprotein</keyword>
<gene>
    <name evidence="15" type="primary">nadB</name>
    <name evidence="15" type="ORF">H8E29_13360</name>
</gene>
<feature type="domain" description="Fumarate reductase/succinate dehydrogenase flavoprotein-like C-terminal" evidence="14">
    <location>
        <begin position="444"/>
        <end position="520"/>
    </location>
</feature>
<name>A0A8J6NHM9_9CHLR</name>
<dbReference type="SUPFAM" id="SSF46977">
    <property type="entry name" value="Succinate dehydrogenase/fumarate reductase flavoprotein C-terminal domain"/>
    <property type="match status" value="1"/>
</dbReference>
<evidence type="ECO:0000259" key="14">
    <source>
        <dbReference type="Pfam" id="PF02910"/>
    </source>
</evidence>
<evidence type="ECO:0000256" key="10">
    <source>
        <dbReference type="ARBA" id="ARBA00048305"/>
    </source>
</evidence>
<dbReference type="InterPro" id="IPR037099">
    <property type="entry name" value="Fum_R/Succ_DH_flav-like_C_sf"/>
</dbReference>
<dbReference type="InterPro" id="IPR015939">
    <property type="entry name" value="Fum_Rdtase/Succ_DH_flav-like_C"/>
</dbReference>
<dbReference type="Gene3D" id="3.90.700.10">
    <property type="entry name" value="Succinate dehydrogenase/fumarate reductase flavoprotein, catalytic domain"/>
    <property type="match status" value="1"/>
</dbReference>
<evidence type="ECO:0000256" key="11">
    <source>
        <dbReference type="NCBIfam" id="TIGR00551"/>
    </source>
</evidence>
<comment type="pathway">
    <text evidence="2 12">Cofactor biosynthesis; NAD(+) biosynthesis; iminoaspartate from L-aspartate (oxidase route): step 1/1.</text>
</comment>
<evidence type="ECO:0000256" key="7">
    <source>
        <dbReference type="ARBA" id="ARBA00022642"/>
    </source>
</evidence>
<dbReference type="FunFam" id="3.90.700.10:FF:000002">
    <property type="entry name" value="L-aspartate oxidase"/>
    <property type="match status" value="1"/>
</dbReference>
<evidence type="ECO:0000256" key="6">
    <source>
        <dbReference type="ARBA" id="ARBA00022630"/>
    </source>
</evidence>
<keyword evidence="7 12" id="KW-0662">Pyridine nucleotide biosynthesis</keyword>
<dbReference type="Pfam" id="PF00890">
    <property type="entry name" value="FAD_binding_2"/>
    <property type="match status" value="1"/>
</dbReference>
<evidence type="ECO:0000313" key="15">
    <source>
        <dbReference type="EMBL" id="MBC8336248.1"/>
    </source>
</evidence>
<dbReference type="GO" id="GO:0008734">
    <property type="term" value="F:L-aspartate oxidase activity"/>
    <property type="evidence" value="ECO:0007669"/>
    <property type="project" value="UniProtKB-UniRule"/>
</dbReference>
<dbReference type="GO" id="GO:0033765">
    <property type="term" value="F:steroid dehydrogenase activity, acting on the CH-CH group of donors"/>
    <property type="evidence" value="ECO:0007669"/>
    <property type="project" value="UniProtKB-ARBA"/>
</dbReference>
<evidence type="ECO:0000256" key="12">
    <source>
        <dbReference type="RuleBase" id="RU362049"/>
    </source>
</evidence>
<comment type="function">
    <text evidence="12">Catalyzes the oxidation of L-aspartate to iminoaspartate.</text>
</comment>
<dbReference type="Gene3D" id="3.50.50.60">
    <property type="entry name" value="FAD/NAD(P)-binding domain"/>
    <property type="match status" value="1"/>
</dbReference>
<dbReference type="EC" id="1.4.3.16" evidence="4 11"/>
<dbReference type="PANTHER" id="PTHR42716:SF2">
    <property type="entry name" value="L-ASPARTATE OXIDASE, CHLOROPLASTIC"/>
    <property type="match status" value="1"/>
</dbReference>
<dbReference type="Proteomes" id="UP000614469">
    <property type="component" value="Unassembled WGS sequence"/>
</dbReference>
<reference evidence="15 16" key="1">
    <citation type="submission" date="2020-08" db="EMBL/GenBank/DDBJ databases">
        <title>Bridging the membrane lipid divide: bacteria of the FCB group superphylum have the potential to synthesize archaeal ether lipids.</title>
        <authorList>
            <person name="Villanueva L."/>
            <person name="Von Meijenfeldt F.A.B."/>
            <person name="Westbye A.B."/>
            <person name="Yadav S."/>
            <person name="Hopmans E.C."/>
            <person name="Dutilh B.E."/>
            <person name="Sinninghe Damste J.S."/>
        </authorList>
    </citation>
    <scope>NUCLEOTIDE SEQUENCE [LARGE SCALE GENOMIC DNA]</scope>
    <source>
        <strain evidence="15">NIOZ-UU36</strain>
    </source>
</reference>
<dbReference type="InterPro" id="IPR003953">
    <property type="entry name" value="FAD-dep_OxRdtase_2_FAD-bd"/>
</dbReference>
<dbReference type="Pfam" id="PF02910">
    <property type="entry name" value="Succ_DH_flav_C"/>
    <property type="match status" value="1"/>
</dbReference>
<dbReference type="InterPro" id="IPR005288">
    <property type="entry name" value="NadB"/>
</dbReference>
<sequence>MQTDVLIIGSGIAGASAALRLSADSQRQITLITSAQRPIESNSQYAQGGIVGRGQEDSSDMLREDILNAGDGICFPEAVEILAKDGPELLQKILIEQVGVSFDEKESGGLVYGLEAAHSRRRILHVGDFTGKAIMRALLQKLDEQPNVNILTGQTAIDLITFPHHARNPLAIYQHPACHGAYVFNQKNHKISRVLANNTILASGGLGQIFLNTTNPSGARGDGLAMAYRAGARVANAEYVQFHPTAMHMPGVTKFLISEAVRGEGGVLMTPGGRAFMSQYSSKWKDLAPRDIVARAIYWEMLENDYPYVLLDIASHMKADAIKTRFPQIYERCLKMEIDITERPIPVVPAAHYFCGGVLVDEWGQSSIPGLYAVGEVSCTGVHGANRLASTSLLEGLVWGDRAARHIRDLEPAPIVDENDVPPWDDTNAQYDTDPTLIQGDMQTIRNLMWHYVGLVRSHYRMNRALRELHHLRTEIEGFYKKSRLTDGLIGLRNSVQAALIVANAARMNKVSRGCHYREESIQD</sequence>
<comment type="subcellular location">
    <subcellularLocation>
        <location evidence="12">Cytoplasm</location>
    </subcellularLocation>
</comment>
<evidence type="ECO:0000256" key="4">
    <source>
        <dbReference type="ARBA" id="ARBA00012173"/>
    </source>
</evidence>
<evidence type="ECO:0000256" key="5">
    <source>
        <dbReference type="ARBA" id="ARBA00021901"/>
    </source>
</evidence>
<accession>A0A8J6NHM9</accession>
<dbReference type="EMBL" id="JACNJN010000149">
    <property type="protein sequence ID" value="MBC8336248.1"/>
    <property type="molecule type" value="Genomic_DNA"/>
</dbReference>
<evidence type="ECO:0000256" key="3">
    <source>
        <dbReference type="ARBA" id="ARBA00008562"/>
    </source>
</evidence>
<protein>
    <recommendedName>
        <fullName evidence="5 11">L-aspartate oxidase</fullName>
        <ecNumber evidence="4 11">1.4.3.16</ecNumber>
    </recommendedName>
</protein>
<organism evidence="15 16">
    <name type="scientific">Candidatus Desulfolinea nitratireducens</name>
    <dbReference type="NCBI Taxonomy" id="2841698"/>
    <lineage>
        <taxon>Bacteria</taxon>
        <taxon>Bacillati</taxon>
        <taxon>Chloroflexota</taxon>
        <taxon>Anaerolineae</taxon>
        <taxon>Anaerolineales</taxon>
        <taxon>Anaerolineales incertae sedis</taxon>
        <taxon>Candidatus Desulfolinea</taxon>
    </lineage>
</organism>
<dbReference type="NCBIfam" id="TIGR00551">
    <property type="entry name" value="nadB"/>
    <property type="match status" value="1"/>
</dbReference>
<comment type="catalytic activity">
    <reaction evidence="10">
        <text>L-aspartate + O2 = iminosuccinate + H2O2</text>
        <dbReference type="Rhea" id="RHEA:25876"/>
        <dbReference type="ChEBI" id="CHEBI:15379"/>
        <dbReference type="ChEBI" id="CHEBI:16240"/>
        <dbReference type="ChEBI" id="CHEBI:29991"/>
        <dbReference type="ChEBI" id="CHEBI:77875"/>
        <dbReference type="EC" id="1.4.3.16"/>
    </reaction>
    <physiologicalReaction direction="left-to-right" evidence="10">
        <dbReference type="Rhea" id="RHEA:25877"/>
    </physiologicalReaction>
</comment>
<evidence type="ECO:0000256" key="8">
    <source>
        <dbReference type="ARBA" id="ARBA00022827"/>
    </source>
</evidence>
<evidence type="ECO:0000259" key="13">
    <source>
        <dbReference type="Pfam" id="PF00890"/>
    </source>
</evidence>
<dbReference type="GO" id="GO:0009435">
    <property type="term" value="P:NAD+ biosynthetic process"/>
    <property type="evidence" value="ECO:0007669"/>
    <property type="project" value="UniProtKB-UniPathway"/>
</dbReference>
<dbReference type="PRINTS" id="PR00368">
    <property type="entry name" value="FADPNR"/>
</dbReference>
<evidence type="ECO:0000256" key="9">
    <source>
        <dbReference type="ARBA" id="ARBA00023002"/>
    </source>
</evidence>
<comment type="similarity">
    <text evidence="3 12">Belongs to the FAD-dependent oxidoreductase 2 family. NadB subfamily.</text>
</comment>
<dbReference type="InterPro" id="IPR036188">
    <property type="entry name" value="FAD/NAD-bd_sf"/>
</dbReference>
<evidence type="ECO:0000313" key="16">
    <source>
        <dbReference type="Proteomes" id="UP000614469"/>
    </source>
</evidence>
<keyword evidence="9 12" id="KW-0560">Oxidoreductase</keyword>